<keyword evidence="3 5" id="KW-0863">Zinc-finger</keyword>
<feature type="compositionally biased region" description="Polar residues" evidence="6">
    <location>
        <begin position="303"/>
        <end position="328"/>
    </location>
</feature>
<accession>A0AAE1IQQ5</accession>
<keyword evidence="4 5" id="KW-0862">Zinc</keyword>
<dbReference type="InterPro" id="IPR045072">
    <property type="entry name" value="MKRN-like"/>
</dbReference>
<organism evidence="9 10">
    <name type="scientific">Acacia crassicarpa</name>
    <name type="common">northern wattle</name>
    <dbReference type="NCBI Taxonomy" id="499986"/>
    <lineage>
        <taxon>Eukaryota</taxon>
        <taxon>Viridiplantae</taxon>
        <taxon>Streptophyta</taxon>
        <taxon>Embryophyta</taxon>
        <taxon>Tracheophyta</taxon>
        <taxon>Spermatophyta</taxon>
        <taxon>Magnoliopsida</taxon>
        <taxon>eudicotyledons</taxon>
        <taxon>Gunneridae</taxon>
        <taxon>Pentapetalae</taxon>
        <taxon>rosids</taxon>
        <taxon>fabids</taxon>
        <taxon>Fabales</taxon>
        <taxon>Fabaceae</taxon>
        <taxon>Caesalpinioideae</taxon>
        <taxon>mimosoid clade</taxon>
        <taxon>Acacieae</taxon>
        <taxon>Acacia</taxon>
    </lineage>
</organism>
<dbReference type="PANTHER" id="PTHR11224">
    <property type="entry name" value="MAKORIN-RELATED"/>
    <property type="match status" value="1"/>
</dbReference>
<dbReference type="PROSITE" id="PS50103">
    <property type="entry name" value="ZF_C3H1"/>
    <property type="match status" value="1"/>
</dbReference>
<gene>
    <name evidence="9" type="ORF">QN277_010335</name>
</gene>
<evidence type="ECO:0000259" key="8">
    <source>
        <dbReference type="PROSITE" id="PS50103"/>
    </source>
</evidence>
<keyword evidence="1" id="KW-0808">Transferase</keyword>
<evidence type="ECO:0000313" key="9">
    <source>
        <dbReference type="EMBL" id="KAK4253693.1"/>
    </source>
</evidence>
<feature type="region of interest" description="Disordered" evidence="6">
    <location>
        <begin position="292"/>
        <end position="328"/>
    </location>
</feature>
<dbReference type="GO" id="GO:0000209">
    <property type="term" value="P:protein polyubiquitination"/>
    <property type="evidence" value="ECO:0007669"/>
    <property type="project" value="InterPro"/>
</dbReference>
<dbReference type="Proteomes" id="UP001293593">
    <property type="component" value="Unassembled WGS sequence"/>
</dbReference>
<dbReference type="SMART" id="SM00184">
    <property type="entry name" value="RING"/>
    <property type="match status" value="1"/>
</dbReference>
<evidence type="ECO:0000256" key="4">
    <source>
        <dbReference type="ARBA" id="ARBA00022833"/>
    </source>
</evidence>
<dbReference type="InterPro" id="IPR018957">
    <property type="entry name" value="Znf_C3HC4_RING-type"/>
</dbReference>
<dbReference type="InterPro" id="IPR013083">
    <property type="entry name" value="Znf_RING/FYVE/PHD"/>
</dbReference>
<evidence type="ECO:0000256" key="6">
    <source>
        <dbReference type="SAM" id="MobiDB-lite"/>
    </source>
</evidence>
<evidence type="ECO:0000256" key="2">
    <source>
        <dbReference type="ARBA" id="ARBA00022723"/>
    </source>
</evidence>
<dbReference type="SUPFAM" id="SSF57850">
    <property type="entry name" value="RING/U-box"/>
    <property type="match status" value="1"/>
</dbReference>
<dbReference type="CDD" id="cd16521">
    <property type="entry name" value="RING-HC_MKRN"/>
    <property type="match status" value="1"/>
</dbReference>
<dbReference type="EMBL" id="JAWXYG010000015">
    <property type="protein sequence ID" value="KAK4253693.1"/>
    <property type="molecule type" value="Genomic_DNA"/>
</dbReference>
<dbReference type="AlphaFoldDB" id="A0AAE1IQQ5"/>
<sequence>MCYCVPGELCVYCKKFCLYHSEPNEKEEHLQTCEKKEKYLETLNKRQEIECRICFELVLSKPEADERKFGILSECDHPFCLSCIRNWRSSAPTLVRRSRSNRNVKTCPMCQKLSYHVIPSTIWYFTKEEKQEIIDNNNTSCKLINCRHFDLGNGYCPFRNICFYRHTVRPGSYTWIHHKPPPPPPHRSFLMNLLEQFFLRLDMPPMLEIFNDMDLSEIMRLPESLVNSMQLDADIANDETDPFSLPAMSEVLDSSSDSIGSVDLNLFELLPSTHQAPDGSWWFGIEGFDDQEMGIVPSPAEQGGSSLPDSDMPSSEDTPGSSSGHEDL</sequence>
<keyword evidence="10" id="KW-1185">Reference proteome</keyword>
<name>A0AAE1IQQ5_9FABA</name>
<evidence type="ECO:0000256" key="1">
    <source>
        <dbReference type="ARBA" id="ARBA00022679"/>
    </source>
</evidence>
<dbReference type="InterPro" id="IPR001841">
    <property type="entry name" value="Znf_RING"/>
</dbReference>
<evidence type="ECO:0000313" key="10">
    <source>
        <dbReference type="Proteomes" id="UP001293593"/>
    </source>
</evidence>
<dbReference type="PROSITE" id="PS00518">
    <property type="entry name" value="ZF_RING_1"/>
    <property type="match status" value="1"/>
</dbReference>
<dbReference type="PROSITE" id="PS50089">
    <property type="entry name" value="ZF_RING_2"/>
    <property type="match status" value="1"/>
</dbReference>
<proteinExistence type="predicted"/>
<dbReference type="PANTHER" id="PTHR11224:SF43">
    <property type="entry name" value="RING-TYPE E3 UBIQUITIN TRANSFERASE C3H69-RELATED"/>
    <property type="match status" value="1"/>
</dbReference>
<comment type="caution">
    <text evidence="9">The sequence shown here is derived from an EMBL/GenBank/DDBJ whole genome shotgun (WGS) entry which is preliminary data.</text>
</comment>
<reference evidence="9" key="1">
    <citation type="submission" date="2023-10" db="EMBL/GenBank/DDBJ databases">
        <title>Chromosome-level genome of the transformable northern wattle, Acacia crassicarpa.</title>
        <authorList>
            <person name="Massaro I."/>
            <person name="Sinha N.R."/>
            <person name="Poethig S."/>
            <person name="Leichty A.R."/>
        </authorList>
    </citation>
    <scope>NUCLEOTIDE SEQUENCE</scope>
    <source>
        <strain evidence="9">Acra3RX</strain>
        <tissue evidence="9">Leaf</tissue>
    </source>
</reference>
<protein>
    <recommendedName>
        <fullName evidence="11">RING-type E3 ubiquitin transferase</fullName>
    </recommendedName>
</protein>
<evidence type="ECO:0000256" key="3">
    <source>
        <dbReference type="ARBA" id="ARBA00022771"/>
    </source>
</evidence>
<dbReference type="InterPro" id="IPR000571">
    <property type="entry name" value="Znf_CCCH"/>
</dbReference>
<feature type="domain" description="RING-type" evidence="7">
    <location>
        <begin position="51"/>
        <end position="111"/>
    </location>
</feature>
<evidence type="ECO:0000256" key="5">
    <source>
        <dbReference type="PROSITE-ProRule" id="PRU00723"/>
    </source>
</evidence>
<dbReference type="Gene3D" id="3.30.40.10">
    <property type="entry name" value="Zinc/RING finger domain, C3HC4 (zinc finger)"/>
    <property type="match status" value="1"/>
</dbReference>
<feature type="domain" description="C3H1-type" evidence="8">
    <location>
        <begin position="140"/>
        <end position="169"/>
    </location>
</feature>
<evidence type="ECO:0008006" key="11">
    <source>
        <dbReference type="Google" id="ProtNLM"/>
    </source>
</evidence>
<feature type="zinc finger region" description="C3H1-type" evidence="5">
    <location>
        <begin position="140"/>
        <end position="169"/>
    </location>
</feature>
<evidence type="ECO:0000259" key="7">
    <source>
        <dbReference type="PROSITE" id="PS50089"/>
    </source>
</evidence>
<dbReference type="GO" id="GO:0061630">
    <property type="term" value="F:ubiquitin protein ligase activity"/>
    <property type="evidence" value="ECO:0007669"/>
    <property type="project" value="InterPro"/>
</dbReference>
<dbReference type="Pfam" id="PF00097">
    <property type="entry name" value="zf-C3HC4"/>
    <property type="match status" value="1"/>
</dbReference>
<keyword evidence="2 5" id="KW-0479">Metal-binding</keyword>
<dbReference type="InterPro" id="IPR017907">
    <property type="entry name" value="Znf_RING_CS"/>
</dbReference>
<dbReference type="GO" id="GO:0008270">
    <property type="term" value="F:zinc ion binding"/>
    <property type="evidence" value="ECO:0007669"/>
    <property type="project" value="UniProtKB-KW"/>
</dbReference>